<accession>A0ABM4BX69</accession>
<evidence type="ECO:0000313" key="6">
    <source>
        <dbReference type="Proteomes" id="UP001652625"/>
    </source>
</evidence>
<dbReference type="CDD" id="cd12503">
    <property type="entry name" value="RRM1_hnRNPH_GRSF1_like"/>
    <property type="match status" value="1"/>
</dbReference>
<dbReference type="SMART" id="SM00360">
    <property type="entry name" value="RRM"/>
    <property type="match status" value="3"/>
</dbReference>
<dbReference type="SUPFAM" id="SSF54928">
    <property type="entry name" value="RNA-binding domain, RBD"/>
    <property type="match status" value="3"/>
</dbReference>
<feature type="region of interest" description="Disordered" evidence="4">
    <location>
        <begin position="193"/>
        <end position="268"/>
    </location>
</feature>
<feature type="region of interest" description="Disordered" evidence="4">
    <location>
        <begin position="347"/>
        <end position="368"/>
    </location>
</feature>
<evidence type="ECO:0000256" key="4">
    <source>
        <dbReference type="SAM" id="MobiDB-lite"/>
    </source>
</evidence>
<evidence type="ECO:0000256" key="2">
    <source>
        <dbReference type="ARBA" id="ARBA00022884"/>
    </source>
</evidence>
<evidence type="ECO:0000256" key="3">
    <source>
        <dbReference type="PROSITE-ProRule" id="PRU00176"/>
    </source>
</evidence>
<feature type="domain" description="RRM" evidence="5">
    <location>
        <begin position="6"/>
        <end position="85"/>
    </location>
</feature>
<dbReference type="GeneID" id="136071916"/>
<dbReference type="PROSITE" id="PS50102">
    <property type="entry name" value="RRM"/>
    <property type="match status" value="2"/>
</dbReference>
<dbReference type="Gene3D" id="3.30.70.330">
    <property type="match status" value="3"/>
</dbReference>
<dbReference type="Proteomes" id="UP001652625">
    <property type="component" value="Chromosome 05"/>
</dbReference>
<gene>
    <name evidence="7" type="primary">LOC136071916</name>
</gene>
<organism evidence="6 7">
    <name type="scientific">Hydra vulgaris</name>
    <name type="common">Hydra</name>
    <name type="synonym">Hydra attenuata</name>
    <dbReference type="NCBI Taxonomy" id="6087"/>
    <lineage>
        <taxon>Eukaryota</taxon>
        <taxon>Metazoa</taxon>
        <taxon>Cnidaria</taxon>
        <taxon>Hydrozoa</taxon>
        <taxon>Hydroidolina</taxon>
        <taxon>Anthoathecata</taxon>
        <taxon>Aplanulata</taxon>
        <taxon>Hydridae</taxon>
        <taxon>Hydra</taxon>
    </lineage>
</organism>
<keyword evidence="2 3" id="KW-0694">RNA-binding</keyword>
<dbReference type="PANTHER" id="PTHR13976">
    <property type="entry name" value="HETEROGENEOUS NUCLEAR RIBONUCLEOPROTEIN-RELATED"/>
    <property type="match status" value="1"/>
</dbReference>
<dbReference type="RefSeq" id="XP_065653802.1">
    <property type="nucleotide sequence ID" value="XM_065797730.1"/>
</dbReference>
<keyword evidence="1" id="KW-0677">Repeat</keyword>
<dbReference type="InterPro" id="IPR012677">
    <property type="entry name" value="Nucleotide-bd_a/b_plait_sf"/>
</dbReference>
<feature type="compositionally biased region" description="Polar residues" evidence="4">
    <location>
        <begin position="257"/>
        <end position="267"/>
    </location>
</feature>
<proteinExistence type="predicted"/>
<dbReference type="InterPro" id="IPR000504">
    <property type="entry name" value="RRM_dom"/>
</dbReference>
<name>A0ABM4BX69_HYDVU</name>
<dbReference type="InterPro" id="IPR035979">
    <property type="entry name" value="RBD_domain_sf"/>
</dbReference>
<sequence>MSKESYVIKARGLPWSATAAEVIEFFSDVNTLNGEASVHFTNTKEGRPSGECFVEVCSREDVERALAHDQDHMGKRYIEVKEAKQSEMEWVVNRMDNSRSEAIVRLRGLPFDCTKHDIAEFFSGLDISPYGITITMNQDGRASGDAYVEFVTQQDAENALLKHKEKIGHRYIEIFQSSKDDIKYVVGTRSDDHRPSLMSIRPGPYDRPQNFNGPRRGRGGVQLGPSGFNTAPSYSGDFGRNRSMNRGGRSGGMGMSKTPTVQSSKTGHSVHMRGLPFEASVSDIVTFFSPLNPVDVRLMFEPNGRPKGECDVDFATHSDAESAMLKDKQNMGHRYIELFLKSSPNASGWRSESVHPRNIPSGPMLNPRRGNMGCDVDAGGYDNGDSYGTGGGGYGGGYGNSGPRYGNSYNNGPSGYNSRDVSYPMQNHNIEDNFYGN</sequence>
<protein>
    <submittedName>
        <fullName evidence="7">Heterogeneous nuclear ribonucleoprotein F-like</fullName>
    </submittedName>
</protein>
<evidence type="ECO:0000256" key="1">
    <source>
        <dbReference type="ARBA" id="ARBA00022737"/>
    </source>
</evidence>
<reference evidence="7" key="1">
    <citation type="submission" date="2025-08" db="UniProtKB">
        <authorList>
            <consortium name="RefSeq"/>
        </authorList>
    </citation>
    <scope>IDENTIFICATION</scope>
</reference>
<keyword evidence="6" id="KW-1185">Reference proteome</keyword>
<evidence type="ECO:0000259" key="5">
    <source>
        <dbReference type="PROSITE" id="PS50102"/>
    </source>
</evidence>
<evidence type="ECO:0000313" key="7">
    <source>
        <dbReference type="RefSeq" id="XP_065653802.1"/>
    </source>
</evidence>
<feature type="domain" description="RRM" evidence="5">
    <location>
        <begin position="102"/>
        <end position="179"/>
    </location>
</feature>
<dbReference type="Pfam" id="PF00076">
    <property type="entry name" value="RRM_1"/>
    <property type="match status" value="2"/>
</dbReference>
<dbReference type="CDD" id="cd12504">
    <property type="entry name" value="RRM2_hnRNPH_CRSF1_like"/>
    <property type="match status" value="1"/>
</dbReference>
<dbReference type="InterPro" id="IPR050666">
    <property type="entry name" value="ESRP"/>
</dbReference>